<proteinExistence type="predicted"/>
<dbReference type="AlphaFoldDB" id="A0A388TCF1"/>
<comment type="caution">
    <text evidence="1">The sequence shown here is derived from an EMBL/GenBank/DDBJ whole genome shotgun (WGS) entry which is preliminary data.</text>
</comment>
<keyword evidence="2" id="KW-1185">Reference proteome</keyword>
<sequence length="69" mass="7980">MQNNGVVRGEADQAKPVVIGKDTVYIHSNIREYDKLDSEGNKIGIGYEYDEVQYDKDEYLQKLINEQNK</sequence>
<reference evidence="1 2" key="1">
    <citation type="journal article" date="2019" name="ISME J.">
        <title>Genome analyses of uncultured TG2/ZB3 bacteria in 'Margulisbacteria' specifically attached to ectosymbiotic spirochetes of protists in the termite gut.</title>
        <authorList>
            <person name="Utami Y.D."/>
            <person name="Kuwahara H."/>
            <person name="Igai K."/>
            <person name="Murakami T."/>
            <person name="Sugaya K."/>
            <person name="Morikawa T."/>
            <person name="Nagura Y."/>
            <person name="Yuki M."/>
            <person name="Deevong P."/>
            <person name="Inoue T."/>
            <person name="Kihara K."/>
            <person name="Lo N."/>
            <person name="Yamada A."/>
            <person name="Ohkuma M."/>
            <person name="Hongoh Y."/>
        </authorList>
    </citation>
    <scope>NUCLEOTIDE SEQUENCE [LARGE SCALE GENOMIC DNA]</scope>
    <source>
        <strain evidence="1">NkOx7-01</strain>
    </source>
</reference>
<evidence type="ECO:0000313" key="2">
    <source>
        <dbReference type="Proteomes" id="UP000269352"/>
    </source>
</evidence>
<evidence type="ECO:0000313" key="1">
    <source>
        <dbReference type="EMBL" id="GBR74159.1"/>
    </source>
</evidence>
<protein>
    <submittedName>
        <fullName evidence="1">Uncharacterized protein</fullName>
    </submittedName>
</protein>
<organism evidence="1 2">
    <name type="scientific">Termititenax aidoneus</name>
    <dbReference type="NCBI Taxonomy" id="2218524"/>
    <lineage>
        <taxon>Bacteria</taxon>
        <taxon>Bacillati</taxon>
        <taxon>Candidatus Margulisiibacteriota</taxon>
        <taxon>Candidatus Termititenacia</taxon>
        <taxon>Candidatus Termititenacales</taxon>
        <taxon>Candidatus Termititenacaceae</taxon>
        <taxon>Candidatus Termititenax</taxon>
    </lineage>
</organism>
<accession>A0A388TCF1</accession>
<name>A0A388TCF1_TERA1</name>
<dbReference type="Proteomes" id="UP000269352">
    <property type="component" value="Unassembled WGS sequence"/>
</dbReference>
<gene>
    <name evidence="1" type="ORF">NO1_1384</name>
</gene>
<dbReference type="EMBL" id="BGZN01000032">
    <property type="protein sequence ID" value="GBR74159.1"/>
    <property type="molecule type" value="Genomic_DNA"/>
</dbReference>